<sequence length="61" mass="6182">MDSMGTPRSVENCAHRACAITIGPAPESGPARSALFNTATTGRRVAAMASRSSGLTTSTVT</sequence>
<evidence type="ECO:0000313" key="2">
    <source>
        <dbReference type="EMBL" id="COW54347.1"/>
    </source>
</evidence>
<evidence type="ECO:0000313" key="1">
    <source>
        <dbReference type="EMBL" id="CFE47340.1"/>
    </source>
</evidence>
<evidence type="ECO:0000313" key="3">
    <source>
        <dbReference type="Proteomes" id="UP000045842"/>
    </source>
</evidence>
<evidence type="ECO:0000313" key="4">
    <source>
        <dbReference type="Proteomes" id="UP000048289"/>
    </source>
</evidence>
<dbReference type="AlphaFoldDB" id="A0A654ZPV5"/>
<protein>
    <submittedName>
        <fullName evidence="1">Uncharacterized protein</fullName>
    </submittedName>
</protein>
<accession>A0A654ZPV5</accession>
<dbReference type="EMBL" id="CFOE01001010">
    <property type="protein sequence ID" value="CFE47340.1"/>
    <property type="molecule type" value="Genomic_DNA"/>
</dbReference>
<proteinExistence type="predicted"/>
<name>A0A654ZPV5_MYCTX</name>
<gene>
    <name evidence="2" type="ORF">ERS007679_03996</name>
    <name evidence="1" type="ORF">ERS007681_04338</name>
</gene>
<organism evidence="1 4">
    <name type="scientific">Mycobacterium tuberculosis</name>
    <dbReference type="NCBI Taxonomy" id="1773"/>
    <lineage>
        <taxon>Bacteria</taxon>
        <taxon>Bacillati</taxon>
        <taxon>Actinomycetota</taxon>
        <taxon>Actinomycetes</taxon>
        <taxon>Mycobacteriales</taxon>
        <taxon>Mycobacteriaceae</taxon>
        <taxon>Mycobacterium</taxon>
        <taxon>Mycobacterium tuberculosis complex</taxon>
    </lineage>
</organism>
<dbReference type="EMBL" id="CSAD01000865">
    <property type="protein sequence ID" value="COW54347.1"/>
    <property type="molecule type" value="Genomic_DNA"/>
</dbReference>
<dbReference type="Proteomes" id="UP000045842">
    <property type="component" value="Unassembled WGS sequence"/>
</dbReference>
<dbReference type="Proteomes" id="UP000048289">
    <property type="component" value="Unassembled WGS sequence"/>
</dbReference>
<reference evidence="3 4" key="1">
    <citation type="submission" date="2015-03" db="EMBL/GenBank/DDBJ databases">
        <authorList>
            <consortium name="Pathogen Informatics"/>
        </authorList>
    </citation>
    <scope>NUCLEOTIDE SEQUENCE [LARGE SCALE GENOMIC DNA]</scope>
    <source>
        <strain evidence="2 3">G09801536</strain>
        <strain evidence="1 4">G09901357</strain>
    </source>
</reference>